<feature type="region of interest" description="Disordered" evidence="2">
    <location>
        <begin position="53"/>
        <end position="95"/>
    </location>
</feature>
<feature type="compositionally biased region" description="Low complexity" evidence="2">
    <location>
        <begin position="392"/>
        <end position="405"/>
    </location>
</feature>
<feature type="region of interest" description="Disordered" evidence="2">
    <location>
        <begin position="211"/>
        <end position="260"/>
    </location>
</feature>
<comment type="caution">
    <text evidence="3">The sequence shown here is derived from an EMBL/GenBank/DDBJ whole genome shotgun (WGS) entry which is preliminary data.</text>
</comment>
<name>A0AAV9XDT3_9PEZI</name>
<feature type="region of interest" description="Disordered" evidence="2">
    <location>
        <begin position="164"/>
        <end position="199"/>
    </location>
</feature>
<feature type="compositionally biased region" description="Basic and acidic residues" evidence="2">
    <location>
        <begin position="171"/>
        <end position="188"/>
    </location>
</feature>
<organism evidence="3 4">
    <name type="scientific">Orbilia ellipsospora</name>
    <dbReference type="NCBI Taxonomy" id="2528407"/>
    <lineage>
        <taxon>Eukaryota</taxon>
        <taxon>Fungi</taxon>
        <taxon>Dikarya</taxon>
        <taxon>Ascomycota</taxon>
        <taxon>Pezizomycotina</taxon>
        <taxon>Orbiliomycetes</taxon>
        <taxon>Orbiliales</taxon>
        <taxon>Orbiliaceae</taxon>
        <taxon>Orbilia</taxon>
    </lineage>
</organism>
<dbReference type="EMBL" id="JAVHJO010000005">
    <property type="protein sequence ID" value="KAK6539974.1"/>
    <property type="molecule type" value="Genomic_DNA"/>
</dbReference>
<evidence type="ECO:0000256" key="1">
    <source>
        <dbReference type="SAM" id="Coils"/>
    </source>
</evidence>
<evidence type="ECO:0000256" key="2">
    <source>
        <dbReference type="SAM" id="MobiDB-lite"/>
    </source>
</evidence>
<keyword evidence="4" id="KW-1185">Reference proteome</keyword>
<feature type="compositionally biased region" description="Polar residues" evidence="2">
    <location>
        <begin position="79"/>
        <end position="95"/>
    </location>
</feature>
<evidence type="ECO:0000313" key="3">
    <source>
        <dbReference type="EMBL" id="KAK6539974.1"/>
    </source>
</evidence>
<sequence>MSSSYSVMNLTPKDVEGGDKQPWSVNFDTPGFFDWFPPVEAPALTPTCRRQLRARRSSRVVSLDSTAKASSTSPTSTTNMKGSNASTNIANTSRRTTSKPLRMEDIFKTPAPRSWAGNEENESPLLANYTDATPTPALAAAVNTAAAIDPILLHIDDPSALERWPKQRSKPFSERISERSPKRQRGSEEPCTPLASLPAPTALPLKSALKATSPPASYTPFPSKKVSFTGSSHKRSASDPQGSNSGPEERPKPLTEAEELILADPRFEEMPNSVAELKILLAKAQDELVGERRARIEAERTVEFLQGENEYLQTLKARPVALPAPTPTTATAPTTATSTTKATPKSASAANPRHPPSSGSSTRPQTSLGTRARPTPAAMRPQSSLAPRREPTASSSASTTRANAPVGRQRLARGQTPTTNSLTGPPARRR</sequence>
<feature type="compositionally biased region" description="Low complexity" evidence="2">
    <location>
        <begin position="59"/>
        <end position="78"/>
    </location>
</feature>
<reference evidence="3 4" key="1">
    <citation type="submission" date="2019-10" db="EMBL/GenBank/DDBJ databases">
        <authorList>
            <person name="Palmer J.M."/>
        </authorList>
    </citation>
    <scope>NUCLEOTIDE SEQUENCE [LARGE SCALE GENOMIC DNA]</scope>
    <source>
        <strain evidence="3 4">TWF694</strain>
    </source>
</reference>
<feature type="compositionally biased region" description="Polar residues" evidence="2">
    <location>
        <begin position="357"/>
        <end position="369"/>
    </location>
</feature>
<proteinExistence type="predicted"/>
<dbReference type="AlphaFoldDB" id="A0AAV9XDT3"/>
<feature type="compositionally biased region" description="Low complexity" evidence="2">
    <location>
        <begin position="327"/>
        <end position="350"/>
    </location>
</feature>
<feature type="region of interest" description="Disordered" evidence="2">
    <location>
        <begin position="1"/>
        <end position="21"/>
    </location>
</feature>
<evidence type="ECO:0000313" key="4">
    <source>
        <dbReference type="Proteomes" id="UP001365542"/>
    </source>
</evidence>
<gene>
    <name evidence="3" type="ORF">TWF694_008808</name>
</gene>
<keyword evidence="1" id="KW-0175">Coiled coil</keyword>
<protein>
    <submittedName>
        <fullName evidence="3">Uncharacterized protein</fullName>
    </submittedName>
</protein>
<feature type="region of interest" description="Disordered" evidence="2">
    <location>
        <begin position="316"/>
        <end position="430"/>
    </location>
</feature>
<feature type="coiled-coil region" evidence="1">
    <location>
        <begin position="274"/>
        <end position="301"/>
    </location>
</feature>
<accession>A0AAV9XDT3</accession>
<dbReference type="Proteomes" id="UP001365542">
    <property type="component" value="Unassembled WGS sequence"/>
</dbReference>